<organism evidence="1 2">
    <name type="scientific">Trifolium medium</name>
    <dbReference type="NCBI Taxonomy" id="97028"/>
    <lineage>
        <taxon>Eukaryota</taxon>
        <taxon>Viridiplantae</taxon>
        <taxon>Streptophyta</taxon>
        <taxon>Embryophyta</taxon>
        <taxon>Tracheophyta</taxon>
        <taxon>Spermatophyta</taxon>
        <taxon>Magnoliopsida</taxon>
        <taxon>eudicotyledons</taxon>
        <taxon>Gunneridae</taxon>
        <taxon>Pentapetalae</taxon>
        <taxon>rosids</taxon>
        <taxon>fabids</taxon>
        <taxon>Fabales</taxon>
        <taxon>Fabaceae</taxon>
        <taxon>Papilionoideae</taxon>
        <taxon>50 kb inversion clade</taxon>
        <taxon>NPAAA clade</taxon>
        <taxon>Hologalegina</taxon>
        <taxon>IRL clade</taxon>
        <taxon>Trifolieae</taxon>
        <taxon>Trifolium</taxon>
    </lineage>
</organism>
<dbReference type="Proteomes" id="UP000265520">
    <property type="component" value="Unassembled WGS sequence"/>
</dbReference>
<accession>A0A392NNP3</accession>
<dbReference type="PANTHER" id="PTHR46890">
    <property type="entry name" value="NON-LTR RETROLELEMENT REVERSE TRANSCRIPTASE-LIKE PROTEIN-RELATED"/>
    <property type="match status" value="1"/>
</dbReference>
<dbReference type="AlphaFoldDB" id="A0A392NNP3"/>
<name>A0A392NNP3_9FABA</name>
<keyword evidence="2" id="KW-1185">Reference proteome</keyword>
<dbReference type="EMBL" id="LXQA010044422">
    <property type="protein sequence ID" value="MCI00850.1"/>
    <property type="molecule type" value="Genomic_DNA"/>
</dbReference>
<dbReference type="PANTHER" id="PTHR46890:SF1">
    <property type="entry name" value="REVERSE TRANSCRIPTASE DOMAIN-CONTAINING PROTEIN"/>
    <property type="match status" value="1"/>
</dbReference>
<gene>
    <name evidence="1" type="ORF">A2U01_0021872</name>
</gene>
<protein>
    <recommendedName>
        <fullName evidence="3">LINE-1 reverse transcriptase like</fullName>
    </recommendedName>
</protein>
<sequence length="211" mass="24144">MESKDIWGDGGKKKKSLINEIMVLDLKSESLGLVEDEVVERKKLFDDLWNTLKTRKRRNNNGWVEGPIQVREEVVSYFRNHFANDGRQSPNLDGIVFPRLTHDRVEDLTVIFTLEEINEVVRGCDGSKIPGTDGFNFAFIKKFWDLMKNDIRIMFDQFHGNACLPKGLLSYFLTLIPKVNSPQALGDFRPISLLGCLYKLVAKVLAARLAR</sequence>
<dbReference type="InterPro" id="IPR052343">
    <property type="entry name" value="Retrotransposon-Effector_Assoc"/>
</dbReference>
<proteinExistence type="predicted"/>
<evidence type="ECO:0000313" key="2">
    <source>
        <dbReference type="Proteomes" id="UP000265520"/>
    </source>
</evidence>
<feature type="non-terminal residue" evidence="1">
    <location>
        <position position="211"/>
    </location>
</feature>
<evidence type="ECO:0008006" key="3">
    <source>
        <dbReference type="Google" id="ProtNLM"/>
    </source>
</evidence>
<comment type="caution">
    <text evidence="1">The sequence shown here is derived from an EMBL/GenBank/DDBJ whole genome shotgun (WGS) entry which is preliminary data.</text>
</comment>
<reference evidence="1 2" key="1">
    <citation type="journal article" date="2018" name="Front. Plant Sci.">
        <title>Red Clover (Trifolium pratense) and Zigzag Clover (T. medium) - A Picture of Genomic Similarities and Differences.</title>
        <authorList>
            <person name="Dluhosova J."/>
            <person name="Istvanek J."/>
            <person name="Nedelnik J."/>
            <person name="Repkova J."/>
        </authorList>
    </citation>
    <scope>NUCLEOTIDE SEQUENCE [LARGE SCALE GENOMIC DNA]</scope>
    <source>
        <strain evidence="2">cv. 10/8</strain>
        <tissue evidence="1">Leaf</tissue>
    </source>
</reference>
<evidence type="ECO:0000313" key="1">
    <source>
        <dbReference type="EMBL" id="MCI00850.1"/>
    </source>
</evidence>